<dbReference type="STRING" id="74873.A0A084WUD6"/>
<evidence type="ECO:0000259" key="2">
    <source>
        <dbReference type="PROSITE" id="PS50174"/>
    </source>
</evidence>
<evidence type="ECO:0000313" key="5">
    <source>
        <dbReference type="Proteomes" id="UP000030765"/>
    </source>
</evidence>
<dbReference type="AlphaFoldDB" id="A0A084WUD6"/>
<dbReference type="PROSITE" id="PS50174">
    <property type="entry name" value="G_PATCH"/>
    <property type="match status" value="1"/>
</dbReference>
<name>A0A084WUD6_ANOSI</name>
<reference evidence="4" key="2">
    <citation type="submission" date="2020-05" db="UniProtKB">
        <authorList>
            <consortium name="EnsemblMetazoa"/>
        </authorList>
    </citation>
    <scope>IDENTIFICATION</scope>
</reference>
<dbReference type="PANTHER" id="PTHR20923:SF1">
    <property type="entry name" value="G PATCH DOMAIN AND ANKYRIN REPEAT-CONTAINING PROTEIN 1"/>
    <property type="match status" value="1"/>
</dbReference>
<accession>A0A084WUD6</accession>
<dbReference type="Proteomes" id="UP000030765">
    <property type="component" value="Unassembled WGS sequence"/>
</dbReference>
<reference evidence="3 5" key="1">
    <citation type="journal article" date="2014" name="BMC Genomics">
        <title>Genome sequence of Anopheles sinensis provides insight into genetics basis of mosquito competence for malaria parasites.</title>
        <authorList>
            <person name="Zhou D."/>
            <person name="Zhang D."/>
            <person name="Ding G."/>
            <person name="Shi L."/>
            <person name="Hou Q."/>
            <person name="Ye Y."/>
            <person name="Xu Y."/>
            <person name="Zhou H."/>
            <person name="Xiong C."/>
            <person name="Li S."/>
            <person name="Yu J."/>
            <person name="Hong S."/>
            <person name="Yu X."/>
            <person name="Zou P."/>
            <person name="Chen C."/>
            <person name="Chang X."/>
            <person name="Wang W."/>
            <person name="Lv Y."/>
            <person name="Sun Y."/>
            <person name="Ma L."/>
            <person name="Shen B."/>
            <person name="Zhu C."/>
        </authorList>
    </citation>
    <scope>NUCLEOTIDE SEQUENCE [LARGE SCALE GENOMIC DNA]</scope>
</reference>
<dbReference type="VEuPathDB" id="VectorBase:ASIC022345"/>
<dbReference type="GO" id="GO:0003676">
    <property type="term" value="F:nucleic acid binding"/>
    <property type="evidence" value="ECO:0007669"/>
    <property type="project" value="InterPro"/>
</dbReference>
<dbReference type="EMBL" id="ATLV01027079">
    <property type="status" value="NOT_ANNOTATED_CDS"/>
    <property type="molecule type" value="Genomic_DNA"/>
</dbReference>
<dbReference type="InterPro" id="IPR000467">
    <property type="entry name" value="G_patch_dom"/>
</dbReference>
<dbReference type="EMBL" id="KE525423">
    <property type="protein sequence ID" value="KFB53830.1"/>
    <property type="molecule type" value="Genomic_DNA"/>
</dbReference>
<sequence>MAKVQKSIVKIKNIKPTKVKNGLKKKEKPKVVSKKQVVAAASKKKENGTDRINTPRLPIVFISPKTESTDEEDDSDVEETTPEQTGPKLPVLEPVPTDVPDPQLPQRLQNLIRPLIAYVYNEDQMTLKLSFEQAGLLLEPDYNEQTKVFRFLVNAKEICQAVGEKAEAHTEAREKLVQIIRYYCYTVKRVKDFHTRRKIFHARPPNPPKNQRNPDAIQEENIGFKMLQKQGWAGGALGANEDGIIEPIAAKQRKGKSGLGTENATKDAPTGERAEKVKIPLEAFYMMMKQYAGVNALYDLVFSTQFTKQQVAKLKGYAESLKLVHRIVGQKKKRLVVSRPLTIKQIKEGVMKGHSDLCAKYVVIPPAAGIPEEDKIVIIKPKKEKT</sequence>
<feature type="compositionally biased region" description="Acidic residues" evidence="1">
    <location>
        <begin position="69"/>
        <end position="81"/>
    </location>
</feature>
<gene>
    <name evidence="3" type="ORF">ZHAS_00022345</name>
</gene>
<feature type="region of interest" description="Disordered" evidence="1">
    <location>
        <begin position="16"/>
        <end position="95"/>
    </location>
</feature>
<dbReference type="SMART" id="SM00443">
    <property type="entry name" value="G_patch"/>
    <property type="match status" value="1"/>
</dbReference>
<dbReference type="OMA" id="QIVRYYC"/>
<feature type="domain" description="G-patch" evidence="2">
    <location>
        <begin position="219"/>
        <end position="264"/>
    </location>
</feature>
<evidence type="ECO:0000256" key="1">
    <source>
        <dbReference type="SAM" id="MobiDB-lite"/>
    </source>
</evidence>
<dbReference type="PANTHER" id="PTHR20923">
    <property type="entry name" value="BAT4 PROTEIN-RELATED"/>
    <property type="match status" value="1"/>
</dbReference>
<dbReference type="OrthoDB" id="786951at2759"/>
<proteinExistence type="predicted"/>
<evidence type="ECO:0000313" key="4">
    <source>
        <dbReference type="EnsemblMetazoa" id="ASIC022345-PA"/>
    </source>
</evidence>
<keyword evidence="5" id="KW-1185">Reference proteome</keyword>
<dbReference type="Pfam" id="PF01585">
    <property type="entry name" value="G-patch"/>
    <property type="match status" value="1"/>
</dbReference>
<dbReference type="InterPro" id="IPR039146">
    <property type="entry name" value="GPANK1"/>
</dbReference>
<organism evidence="3">
    <name type="scientific">Anopheles sinensis</name>
    <name type="common">Mosquito</name>
    <dbReference type="NCBI Taxonomy" id="74873"/>
    <lineage>
        <taxon>Eukaryota</taxon>
        <taxon>Metazoa</taxon>
        <taxon>Ecdysozoa</taxon>
        <taxon>Arthropoda</taxon>
        <taxon>Hexapoda</taxon>
        <taxon>Insecta</taxon>
        <taxon>Pterygota</taxon>
        <taxon>Neoptera</taxon>
        <taxon>Endopterygota</taxon>
        <taxon>Diptera</taxon>
        <taxon>Nematocera</taxon>
        <taxon>Culicoidea</taxon>
        <taxon>Culicidae</taxon>
        <taxon>Anophelinae</taxon>
        <taxon>Anopheles</taxon>
    </lineage>
</organism>
<dbReference type="EnsemblMetazoa" id="ASIC022345-RA">
    <property type="protein sequence ID" value="ASIC022345-PA"/>
    <property type="gene ID" value="ASIC022345"/>
</dbReference>
<evidence type="ECO:0000313" key="3">
    <source>
        <dbReference type="EMBL" id="KFB53830.1"/>
    </source>
</evidence>
<feature type="compositionally biased region" description="Basic residues" evidence="1">
    <location>
        <begin position="16"/>
        <end position="33"/>
    </location>
</feature>
<protein>
    <submittedName>
        <fullName evidence="3">AGAP010690-PA-like protein</fullName>
    </submittedName>
</protein>